<dbReference type="PANTHER" id="PTHR34980">
    <property type="entry name" value="INNER MEMBRANE PROTEIN-RELATED-RELATED"/>
    <property type="match status" value="1"/>
</dbReference>
<keyword evidence="1" id="KW-1133">Transmembrane helix</keyword>
<dbReference type="PANTHER" id="PTHR34980:SF2">
    <property type="entry name" value="INNER MEMBRANE PROTEIN YHAH-RELATED"/>
    <property type="match status" value="1"/>
</dbReference>
<dbReference type="EMBL" id="JAARRL010000022">
    <property type="protein sequence ID" value="MBC1501420.1"/>
    <property type="molecule type" value="Genomic_DNA"/>
</dbReference>
<name>A0A841Z879_9LIST</name>
<dbReference type="Proteomes" id="UP000564536">
    <property type="component" value="Unassembled WGS sequence"/>
</dbReference>
<evidence type="ECO:0000313" key="2">
    <source>
        <dbReference type="EMBL" id="MBC1501420.1"/>
    </source>
</evidence>
<dbReference type="Pfam" id="PF05656">
    <property type="entry name" value="DUF805"/>
    <property type="match status" value="1"/>
</dbReference>
<dbReference type="GO" id="GO:0005886">
    <property type="term" value="C:plasma membrane"/>
    <property type="evidence" value="ECO:0007669"/>
    <property type="project" value="TreeGrafter"/>
</dbReference>
<protein>
    <submittedName>
        <fullName evidence="2">DUF805 domain-containing protein</fullName>
    </submittedName>
</protein>
<dbReference type="AlphaFoldDB" id="A0A841Z879"/>
<evidence type="ECO:0000313" key="3">
    <source>
        <dbReference type="Proteomes" id="UP000564536"/>
    </source>
</evidence>
<gene>
    <name evidence="2" type="ORF">HB943_12475</name>
</gene>
<organism evidence="2 3">
    <name type="scientific">Listeria weihenstephanensis</name>
    <dbReference type="NCBI Taxonomy" id="1006155"/>
    <lineage>
        <taxon>Bacteria</taxon>
        <taxon>Bacillati</taxon>
        <taxon>Bacillota</taxon>
        <taxon>Bacilli</taxon>
        <taxon>Bacillales</taxon>
        <taxon>Listeriaceae</taxon>
        <taxon>Listeria</taxon>
    </lineage>
</organism>
<feature type="transmembrane region" description="Helical" evidence="1">
    <location>
        <begin position="98"/>
        <end position="117"/>
    </location>
</feature>
<reference evidence="2 3" key="1">
    <citation type="submission" date="2020-03" db="EMBL/GenBank/DDBJ databases">
        <title>Soil Listeria distribution.</title>
        <authorList>
            <person name="Liao J."/>
            <person name="Wiedmann M."/>
        </authorList>
    </citation>
    <scope>NUCLEOTIDE SEQUENCE [LARGE SCALE GENOMIC DNA]</scope>
    <source>
        <strain evidence="2 3">FSL L7-1523</strain>
    </source>
</reference>
<keyword evidence="1" id="KW-0812">Transmembrane</keyword>
<dbReference type="RefSeq" id="WP_185426779.1">
    <property type="nucleotide sequence ID" value="NZ_JAARRL010000022.1"/>
</dbReference>
<sequence>MHLFFAYKLFWLNYAEFKGRSVRWEFWFVLLWHIAIFSILHGVTQLGSIFDLLGFDSHVGIIVVAVANGLLMGYELAIIVPLIALIVRRLHDMDVTGWVALVGLIPAIGEGLILLLMCAKSSPGPNKYDDEKTRYPLGSSS</sequence>
<comment type="caution">
    <text evidence="2">The sequence shown here is derived from an EMBL/GenBank/DDBJ whole genome shotgun (WGS) entry which is preliminary data.</text>
</comment>
<evidence type="ECO:0000256" key="1">
    <source>
        <dbReference type="SAM" id="Phobius"/>
    </source>
</evidence>
<accession>A0A841Z879</accession>
<proteinExistence type="predicted"/>
<feature type="transmembrane region" description="Helical" evidence="1">
    <location>
        <begin position="59"/>
        <end position="86"/>
    </location>
</feature>
<feature type="transmembrane region" description="Helical" evidence="1">
    <location>
        <begin position="26"/>
        <end position="47"/>
    </location>
</feature>
<dbReference type="InterPro" id="IPR008523">
    <property type="entry name" value="DUF805"/>
</dbReference>
<keyword evidence="1" id="KW-0472">Membrane</keyword>